<protein>
    <recommendedName>
        <fullName evidence="2">Cellobiose dehydrogenase-like cytochrome domain-containing protein</fullName>
    </recommendedName>
</protein>
<dbReference type="InterPro" id="IPR015920">
    <property type="entry name" value="Cellobiose_DH-like_cyt"/>
</dbReference>
<dbReference type="GeneID" id="18258688"/>
<dbReference type="PANTHER" id="PTHR47797">
    <property type="entry name" value="DEHYDROGENASE, PUTATIVE (AFU_ORTHOLOGUE AFUA_8G05805)-RELATED"/>
    <property type="match status" value="1"/>
</dbReference>
<dbReference type="RefSeq" id="XP_006695028.1">
    <property type="nucleotide sequence ID" value="XM_006694965.1"/>
</dbReference>
<dbReference type="Gene3D" id="2.60.40.1210">
    <property type="entry name" value="Cellobiose dehydrogenase, cytochrome domain"/>
    <property type="match status" value="1"/>
</dbReference>
<dbReference type="eggNOG" id="ENOG502QPZ1">
    <property type="taxonomic scope" value="Eukaryota"/>
</dbReference>
<evidence type="ECO:0000259" key="2">
    <source>
        <dbReference type="Pfam" id="PF16010"/>
    </source>
</evidence>
<reference evidence="3 4" key="1">
    <citation type="journal article" date="2011" name="Cell">
        <title>Insight into structure and assembly of the nuclear pore complex by utilizing the genome of a eukaryotic thermophile.</title>
        <authorList>
            <person name="Amlacher S."/>
            <person name="Sarges P."/>
            <person name="Flemming D."/>
            <person name="van Noort V."/>
            <person name="Kunze R."/>
            <person name="Devos D.P."/>
            <person name="Arumugam M."/>
            <person name="Bork P."/>
            <person name="Hurt E."/>
        </authorList>
    </citation>
    <scope>NUCLEOTIDE SEQUENCE [LARGE SCALE GENOMIC DNA]</scope>
    <source>
        <strain evidence="4">DSM 1495 / CBS 144.50 / IMI 039719</strain>
    </source>
</reference>
<name>G0S9N2_CHATD</name>
<accession>G0S9N2</accession>
<feature type="domain" description="Cellobiose dehydrogenase-like cytochrome" evidence="2">
    <location>
        <begin position="30"/>
        <end position="209"/>
    </location>
</feature>
<dbReference type="SUPFAM" id="SSF49344">
    <property type="entry name" value="CBD9-like"/>
    <property type="match status" value="1"/>
</dbReference>
<proteinExistence type="predicted"/>
<feature type="region of interest" description="Disordered" evidence="1">
    <location>
        <begin position="210"/>
        <end position="243"/>
    </location>
</feature>
<dbReference type="PANTHER" id="PTHR47797:SF5">
    <property type="entry name" value="CELLOBIOSE DEHYDROGENASE CYTOCHROME DOMAIN-CONTAINING PROTEIN"/>
    <property type="match status" value="1"/>
</dbReference>
<dbReference type="AlphaFoldDB" id="G0S9N2"/>
<dbReference type="CDD" id="cd09630">
    <property type="entry name" value="CDH_like_cytochrome"/>
    <property type="match status" value="1"/>
</dbReference>
<gene>
    <name evidence="3" type="ORF">CTHT_0046500</name>
</gene>
<dbReference type="Proteomes" id="UP000008066">
    <property type="component" value="Unassembled WGS sequence"/>
</dbReference>
<dbReference type="EMBL" id="GL988043">
    <property type="protein sequence ID" value="EGS20143.1"/>
    <property type="molecule type" value="Genomic_DNA"/>
</dbReference>
<feature type="compositionally biased region" description="Basic and acidic residues" evidence="1">
    <location>
        <begin position="218"/>
        <end position="227"/>
    </location>
</feature>
<keyword evidence="4" id="KW-1185">Reference proteome</keyword>
<dbReference type="KEGG" id="cthr:CTHT_0046500"/>
<dbReference type="Pfam" id="PF16010">
    <property type="entry name" value="CDH-cyt"/>
    <property type="match status" value="1"/>
</dbReference>
<dbReference type="OrthoDB" id="413885at2759"/>
<dbReference type="HOGENOM" id="CLU_081649_1_0_1"/>
<evidence type="ECO:0000256" key="1">
    <source>
        <dbReference type="SAM" id="MobiDB-lite"/>
    </source>
</evidence>
<feature type="compositionally biased region" description="Acidic residues" evidence="1">
    <location>
        <begin position="228"/>
        <end position="243"/>
    </location>
</feature>
<organism evidence="4">
    <name type="scientific">Chaetomium thermophilum (strain DSM 1495 / CBS 144.50 / IMI 039719)</name>
    <name type="common">Thermochaetoides thermophila</name>
    <dbReference type="NCBI Taxonomy" id="759272"/>
    <lineage>
        <taxon>Eukaryota</taxon>
        <taxon>Fungi</taxon>
        <taxon>Dikarya</taxon>
        <taxon>Ascomycota</taxon>
        <taxon>Pezizomycotina</taxon>
        <taxon>Sordariomycetes</taxon>
        <taxon>Sordariomycetidae</taxon>
        <taxon>Sordariales</taxon>
        <taxon>Chaetomiaceae</taxon>
        <taxon>Thermochaetoides</taxon>
    </lineage>
</organism>
<dbReference type="OMA" id="GHMTYNP"/>
<sequence>MRFLDSVARVAGALGFARRQFYFEPDSVVYEDPETGLIFSSYTSHNGISFRVAVPDPLPEDKIFDTVLQIVAPIDVGWAGWAWGGHMTYNPLAVAWANGTNNVVITSRIAYGYFSPPDYEGSVYTVLEKGTHINETHWQVTAKCTGCTRWGDDDFGYTTLEPEGQIKFAYAYSNTPVDDPADPSSSFGIHHSLGHPFYDLAQGANADFAAKVEQASGKPEEAPKETPKEEEEKEEGDEEDACE</sequence>
<evidence type="ECO:0000313" key="4">
    <source>
        <dbReference type="Proteomes" id="UP000008066"/>
    </source>
</evidence>
<evidence type="ECO:0000313" key="3">
    <source>
        <dbReference type="EMBL" id="EGS20143.1"/>
    </source>
</evidence>